<keyword evidence="1" id="KW-0732">Signal</keyword>
<dbReference type="Proteomes" id="UP000546200">
    <property type="component" value="Unassembled WGS sequence"/>
</dbReference>
<feature type="chain" id="PRO_5030626258" description="Secreted protein" evidence="1">
    <location>
        <begin position="42"/>
        <end position="144"/>
    </location>
</feature>
<evidence type="ECO:0000313" key="2">
    <source>
        <dbReference type="EMBL" id="MBB5713830.1"/>
    </source>
</evidence>
<keyword evidence="3" id="KW-1185">Reference proteome</keyword>
<name>A0A7W9BAY2_9SPHN</name>
<evidence type="ECO:0000313" key="3">
    <source>
        <dbReference type="Proteomes" id="UP000546200"/>
    </source>
</evidence>
<evidence type="ECO:0008006" key="4">
    <source>
        <dbReference type="Google" id="ProtNLM"/>
    </source>
</evidence>
<organism evidence="2 3">
    <name type="scientific">Sphingomonas aerophila</name>
    <dbReference type="NCBI Taxonomy" id="1344948"/>
    <lineage>
        <taxon>Bacteria</taxon>
        <taxon>Pseudomonadati</taxon>
        <taxon>Pseudomonadota</taxon>
        <taxon>Alphaproteobacteria</taxon>
        <taxon>Sphingomonadales</taxon>
        <taxon>Sphingomonadaceae</taxon>
        <taxon>Sphingomonas</taxon>
    </lineage>
</organism>
<reference evidence="2 3" key="1">
    <citation type="submission" date="2020-08" db="EMBL/GenBank/DDBJ databases">
        <title>Genomic Encyclopedia of Type Strains, Phase IV (KMG-IV): sequencing the most valuable type-strain genomes for metagenomic binning, comparative biology and taxonomic classification.</title>
        <authorList>
            <person name="Goeker M."/>
        </authorList>
    </citation>
    <scope>NUCLEOTIDE SEQUENCE [LARGE SCALE GENOMIC DNA]</scope>
    <source>
        <strain evidence="2 3">DSM 100044</strain>
    </source>
</reference>
<accession>A0A7W9BAY2</accession>
<sequence length="144" mass="14835">MPRRTAEAYPSAMVYRALRLATASLSGAVFSLGAPALPAQAGQPTAARLVACGADSCLRLSGHRSSPSVSVQVNGRDLPVEGERAWQVTVPLSTARTWAIAHGYSVILTLVDAQAGTGHSVAVALPPGSLGTRLELASLIVRAH</sequence>
<gene>
    <name evidence="2" type="ORF">FHS94_000653</name>
</gene>
<proteinExistence type="predicted"/>
<dbReference type="EMBL" id="JACIJK010000002">
    <property type="protein sequence ID" value="MBB5713830.1"/>
    <property type="molecule type" value="Genomic_DNA"/>
</dbReference>
<dbReference type="AlphaFoldDB" id="A0A7W9BAY2"/>
<protein>
    <recommendedName>
        <fullName evidence="4">Secreted protein</fullName>
    </recommendedName>
</protein>
<evidence type="ECO:0000256" key="1">
    <source>
        <dbReference type="SAM" id="SignalP"/>
    </source>
</evidence>
<comment type="caution">
    <text evidence="2">The sequence shown here is derived from an EMBL/GenBank/DDBJ whole genome shotgun (WGS) entry which is preliminary data.</text>
</comment>
<feature type="signal peptide" evidence="1">
    <location>
        <begin position="1"/>
        <end position="41"/>
    </location>
</feature>